<dbReference type="GO" id="GO:0016746">
    <property type="term" value="F:acyltransferase activity"/>
    <property type="evidence" value="ECO:0007669"/>
    <property type="project" value="UniProtKB-KW"/>
</dbReference>
<proteinExistence type="inferred from homology"/>
<keyword evidence="4" id="KW-0812">Transmembrane</keyword>
<protein>
    <recommendedName>
        <fullName evidence="5">Phospholipid/glycerol acyltransferase domain-containing protein</fullName>
    </recommendedName>
</protein>
<dbReference type="EnsemblMetazoa" id="XM_011405541.2">
    <property type="protein sequence ID" value="XP_011403843.2"/>
    <property type="gene ID" value="LOC100638979"/>
</dbReference>
<dbReference type="PANTHER" id="PTHR10983">
    <property type="entry name" value="1-ACYLGLYCEROL-3-PHOSPHATE ACYLTRANSFERASE-RELATED"/>
    <property type="match status" value="1"/>
</dbReference>
<dbReference type="STRING" id="400682.A0A1X7UWR4"/>
<gene>
    <name evidence="6" type="primary">100638979</name>
</gene>
<organism evidence="6">
    <name type="scientific">Amphimedon queenslandica</name>
    <name type="common">Sponge</name>
    <dbReference type="NCBI Taxonomy" id="400682"/>
    <lineage>
        <taxon>Eukaryota</taxon>
        <taxon>Metazoa</taxon>
        <taxon>Porifera</taxon>
        <taxon>Demospongiae</taxon>
        <taxon>Heteroscleromorpha</taxon>
        <taxon>Haplosclerida</taxon>
        <taxon>Niphatidae</taxon>
        <taxon>Amphimedon</taxon>
    </lineage>
</organism>
<dbReference type="PANTHER" id="PTHR10983:SF16">
    <property type="entry name" value="LYSOCARDIOLIPIN ACYLTRANSFERASE 1"/>
    <property type="match status" value="1"/>
</dbReference>
<dbReference type="Proteomes" id="UP000007879">
    <property type="component" value="Unassembled WGS sequence"/>
</dbReference>
<dbReference type="InterPro" id="IPR002123">
    <property type="entry name" value="Plipid/glycerol_acylTrfase"/>
</dbReference>
<comment type="similarity">
    <text evidence="1">Belongs to the 1-acyl-sn-glycerol-3-phosphate acyltransferase family.</text>
</comment>
<dbReference type="FunCoup" id="A0A1X7UWR4">
    <property type="interactions" value="245"/>
</dbReference>
<dbReference type="InParanoid" id="A0A1X7UWR4"/>
<accession>A0A1X7UWR4</accession>
<name>A0A1X7UWR4_AMPQE</name>
<dbReference type="eggNOG" id="KOG1505">
    <property type="taxonomic scope" value="Eukaryota"/>
</dbReference>
<keyword evidence="4" id="KW-0472">Membrane</keyword>
<feature type="transmembrane region" description="Helical" evidence="4">
    <location>
        <begin position="41"/>
        <end position="70"/>
    </location>
</feature>
<dbReference type="SUPFAM" id="SSF69593">
    <property type="entry name" value="Glycerol-3-phosphate (1)-acyltransferase"/>
    <property type="match status" value="1"/>
</dbReference>
<dbReference type="InterPro" id="IPR032098">
    <property type="entry name" value="Acyltransf_C"/>
</dbReference>
<keyword evidence="4" id="KW-1133">Transmembrane helix</keyword>
<dbReference type="Pfam" id="PF01553">
    <property type="entry name" value="Acyltransferase"/>
    <property type="match status" value="1"/>
</dbReference>
<keyword evidence="2" id="KW-0808">Transferase</keyword>
<reference evidence="6" key="2">
    <citation type="submission" date="2017-05" db="UniProtKB">
        <authorList>
            <consortium name="EnsemblMetazoa"/>
        </authorList>
    </citation>
    <scope>IDENTIFICATION</scope>
</reference>
<dbReference type="GO" id="GO:0036149">
    <property type="term" value="P:phosphatidylinositol acyl-chain remodeling"/>
    <property type="evidence" value="ECO:0007669"/>
    <property type="project" value="TreeGrafter"/>
</dbReference>
<evidence type="ECO:0000256" key="2">
    <source>
        <dbReference type="ARBA" id="ARBA00022679"/>
    </source>
</evidence>
<dbReference type="OrthoDB" id="186786at2759"/>
<keyword evidence="7" id="KW-1185">Reference proteome</keyword>
<evidence type="ECO:0000256" key="1">
    <source>
        <dbReference type="ARBA" id="ARBA00008655"/>
    </source>
</evidence>
<dbReference type="EnsemblMetazoa" id="Aqu2.1.32218_001">
    <property type="protein sequence ID" value="Aqu2.1.32218_001"/>
    <property type="gene ID" value="Aqu2.1.32218"/>
</dbReference>
<evidence type="ECO:0000256" key="4">
    <source>
        <dbReference type="SAM" id="Phobius"/>
    </source>
</evidence>
<feature type="transmembrane region" description="Helical" evidence="4">
    <location>
        <begin position="386"/>
        <end position="407"/>
    </location>
</feature>
<evidence type="ECO:0000313" key="6">
    <source>
        <dbReference type="EnsemblMetazoa" id="Aqu2.1.32218_001"/>
    </source>
</evidence>
<feature type="domain" description="Phospholipid/glycerol acyltransferase" evidence="5">
    <location>
        <begin position="116"/>
        <end position="238"/>
    </location>
</feature>
<sequence>MSEPEPQPESARHVYHRGFPLDDKTRPSLFHRLMRTTGFRIFWALFIIAFSTVPVTFLTIYVFSIGILGIVGHRKLRTFSDWSIRSWLNSMAFITRYILGIKVKIYGDSRRFDKHCLFILNHRCHFDWMFFWDVAGKLGNLSWWMVMLKNSLKRVPIAGWAMQYRNYAFLSRDWESDYKEFAWKFHYLNATGEPYQFLMFPEGRDLTPIHQKKSDQFAAEKSLPRYEYTLHPKTKGFVYVIKALKKGRLESVYDMTVGYPDVLSATEIEFLSEGRIPSEVHYHVKKYNISELPESEEELEAWLRQRWAEKEERLRLFYKHRKFVQLPCDDKEIQNGTSRNAHETSNGNSSHVIPSPEVKLYFPWCQLLEGLIFLLFLSGGSLLLCYYSWIGIIALLASFVLNGYFCTYHGKMDYLIMDHFRKTCAEFLPEDYKKED</sequence>
<dbReference type="SMART" id="SM00563">
    <property type="entry name" value="PlsC"/>
    <property type="match status" value="1"/>
</dbReference>
<evidence type="ECO:0000259" key="5">
    <source>
        <dbReference type="SMART" id="SM00563"/>
    </source>
</evidence>
<keyword evidence="3" id="KW-0012">Acyltransferase</keyword>
<dbReference type="AlphaFoldDB" id="A0A1X7UWR4"/>
<reference evidence="7" key="1">
    <citation type="journal article" date="2010" name="Nature">
        <title>The Amphimedon queenslandica genome and the evolution of animal complexity.</title>
        <authorList>
            <person name="Srivastava M."/>
            <person name="Simakov O."/>
            <person name="Chapman J."/>
            <person name="Fahey B."/>
            <person name="Gauthier M.E."/>
            <person name="Mitros T."/>
            <person name="Richards G.S."/>
            <person name="Conaco C."/>
            <person name="Dacre M."/>
            <person name="Hellsten U."/>
            <person name="Larroux C."/>
            <person name="Putnam N.H."/>
            <person name="Stanke M."/>
            <person name="Adamska M."/>
            <person name="Darling A."/>
            <person name="Degnan S.M."/>
            <person name="Oakley T.H."/>
            <person name="Plachetzki D.C."/>
            <person name="Zhai Y."/>
            <person name="Adamski M."/>
            <person name="Calcino A."/>
            <person name="Cummins S.F."/>
            <person name="Goodstein D.M."/>
            <person name="Harris C."/>
            <person name="Jackson D.J."/>
            <person name="Leys S.P."/>
            <person name="Shu S."/>
            <person name="Woodcroft B.J."/>
            <person name="Vervoort M."/>
            <person name="Kosik K.S."/>
            <person name="Manning G."/>
            <person name="Degnan B.M."/>
            <person name="Rokhsar D.S."/>
        </authorList>
    </citation>
    <scope>NUCLEOTIDE SEQUENCE [LARGE SCALE GENOMIC DNA]</scope>
</reference>
<dbReference type="Pfam" id="PF16076">
    <property type="entry name" value="Acyltransf_C"/>
    <property type="match status" value="1"/>
</dbReference>
<evidence type="ECO:0000256" key="3">
    <source>
        <dbReference type="ARBA" id="ARBA00023315"/>
    </source>
</evidence>
<dbReference type="GO" id="GO:0005783">
    <property type="term" value="C:endoplasmic reticulum"/>
    <property type="evidence" value="ECO:0007669"/>
    <property type="project" value="TreeGrafter"/>
</dbReference>
<evidence type="ECO:0000313" key="7">
    <source>
        <dbReference type="Proteomes" id="UP000007879"/>
    </source>
</evidence>
<dbReference type="CDD" id="cd07990">
    <property type="entry name" value="LPLAT_LCLAT1-like"/>
    <property type="match status" value="1"/>
</dbReference>
<dbReference type="KEGG" id="aqu:100638979"/>